<sequence>MSSPTGPAAKTERLLNLVLCLLYTRRPLPKSKIRDIVPQYGDAASDEAFDRMFERDKDELRELGIPLVTAEIGGVWDDEVGYRIDQREYALPDIEFEPDELAVLGLASRTWAHASLAGPAAQALRKLKAAGIERDGDSLIGIEPRLGTSEPAFEPVKNAVVGQQTISFGYRTGGQGEVNTRTVQPWGLASWHGRWYLTGFDLDREAPRVFRLSRIDGAVSVVRRAEPYVVPADHRAQEMIRTTVGEQAPRSAVLRVRDGRGQSLRRRGTPTTDLGTETALAEATSEAAPADRGEWTTLAVPFTDPYAFADEVSGYGADVVVDAPTEVRDLVVERLKGAVAAHAATGGTA</sequence>
<dbReference type="PROSITE" id="PS52050">
    <property type="entry name" value="WYL"/>
    <property type="match status" value="1"/>
</dbReference>
<dbReference type="InterPro" id="IPR026881">
    <property type="entry name" value="WYL_dom"/>
</dbReference>
<dbReference type="RefSeq" id="WP_344189494.1">
    <property type="nucleotide sequence ID" value="NZ_BAAARN010000001.1"/>
</dbReference>
<dbReference type="EMBL" id="BAAARN010000001">
    <property type="protein sequence ID" value="GAA2730661.1"/>
    <property type="molecule type" value="Genomic_DNA"/>
</dbReference>
<dbReference type="InterPro" id="IPR051534">
    <property type="entry name" value="CBASS_pafABC_assoc_protein"/>
</dbReference>
<evidence type="ECO:0000259" key="2">
    <source>
        <dbReference type="Pfam" id="PF25583"/>
    </source>
</evidence>
<dbReference type="Pfam" id="PF13280">
    <property type="entry name" value="WYL"/>
    <property type="match status" value="1"/>
</dbReference>
<feature type="domain" description="WCX" evidence="2">
    <location>
        <begin position="249"/>
        <end position="338"/>
    </location>
</feature>
<dbReference type="PANTHER" id="PTHR34580:SF3">
    <property type="entry name" value="PROTEIN PAFB"/>
    <property type="match status" value="1"/>
</dbReference>
<proteinExistence type="predicted"/>
<dbReference type="Pfam" id="PF25583">
    <property type="entry name" value="WCX"/>
    <property type="match status" value="1"/>
</dbReference>
<evidence type="ECO:0000313" key="4">
    <source>
        <dbReference type="Proteomes" id="UP001501326"/>
    </source>
</evidence>
<dbReference type="Proteomes" id="UP001501326">
    <property type="component" value="Unassembled WGS sequence"/>
</dbReference>
<evidence type="ECO:0000313" key="3">
    <source>
        <dbReference type="EMBL" id="GAA2730661.1"/>
    </source>
</evidence>
<keyword evidence="4" id="KW-1185">Reference proteome</keyword>
<evidence type="ECO:0000259" key="1">
    <source>
        <dbReference type="Pfam" id="PF13280"/>
    </source>
</evidence>
<dbReference type="PANTHER" id="PTHR34580">
    <property type="match status" value="1"/>
</dbReference>
<name>A0ABN3UD97_9MICO</name>
<dbReference type="InterPro" id="IPR057727">
    <property type="entry name" value="WCX_dom"/>
</dbReference>
<accession>A0ABN3UD97</accession>
<comment type="caution">
    <text evidence="3">The sequence shown here is derived from an EMBL/GenBank/DDBJ whole genome shotgun (WGS) entry which is preliminary data.</text>
</comment>
<feature type="domain" description="WYL" evidence="1">
    <location>
        <begin position="152"/>
        <end position="218"/>
    </location>
</feature>
<protein>
    <submittedName>
        <fullName evidence="3">WYL domain-containing protein</fullName>
    </submittedName>
</protein>
<reference evidence="3 4" key="1">
    <citation type="journal article" date="2019" name="Int. J. Syst. Evol. Microbiol.">
        <title>The Global Catalogue of Microorganisms (GCM) 10K type strain sequencing project: providing services to taxonomists for standard genome sequencing and annotation.</title>
        <authorList>
            <consortium name="The Broad Institute Genomics Platform"/>
            <consortium name="The Broad Institute Genome Sequencing Center for Infectious Disease"/>
            <person name="Wu L."/>
            <person name="Ma J."/>
        </authorList>
    </citation>
    <scope>NUCLEOTIDE SEQUENCE [LARGE SCALE GENOMIC DNA]</scope>
    <source>
        <strain evidence="3 4">JCM 16378</strain>
    </source>
</reference>
<gene>
    <name evidence="3" type="ORF">GCM10009867_02610</name>
</gene>
<organism evidence="3 4">
    <name type="scientific">Pedococcus aerophilus</name>
    <dbReference type="NCBI Taxonomy" id="436356"/>
    <lineage>
        <taxon>Bacteria</taxon>
        <taxon>Bacillati</taxon>
        <taxon>Actinomycetota</taxon>
        <taxon>Actinomycetes</taxon>
        <taxon>Micrococcales</taxon>
        <taxon>Intrasporangiaceae</taxon>
        <taxon>Pedococcus</taxon>
    </lineage>
</organism>